<dbReference type="PANTHER" id="PTHR46300">
    <property type="entry name" value="P450, PUTATIVE (EUROFUNG)-RELATED-RELATED"/>
    <property type="match status" value="1"/>
</dbReference>
<dbReference type="PANTHER" id="PTHR46300:SF7">
    <property type="entry name" value="P450, PUTATIVE (EUROFUNG)-RELATED"/>
    <property type="match status" value="1"/>
</dbReference>
<evidence type="ECO:0000313" key="12">
    <source>
        <dbReference type="EMBL" id="KAJ7075856.1"/>
    </source>
</evidence>
<gene>
    <name evidence="12" type="ORF">B0H15DRAFT_865505</name>
</gene>
<feature type="binding site" description="axial binding residue" evidence="9">
    <location>
        <position position="435"/>
    </location>
    <ligand>
        <name>heme</name>
        <dbReference type="ChEBI" id="CHEBI:30413"/>
    </ligand>
    <ligandPart>
        <name>Fe</name>
        <dbReference type="ChEBI" id="CHEBI:18248"/>
    </ligandPart>
</feature>
<dbReference type="InterPro" id="IPR036396">
    <property type="entry name" value="Cyt_P450_sf"/>
</dbReference>
<evidence type="ECO:0000256" key="4">
    <source>
        <dbReference type="ARBA" id="ARBA00022617"/>
    </source>
</evidence>
<dbReference type="GO" id="GO:0004497">
    <property type="term" value="F:monooxygenase activity"/>
    <property type="evidence" value="ECO:0007669"/>
    <property type="project" value="UniProtKB-KW"/>
</dbReference>
<comment type="pathway">
    <text evidence="2">Secondary metabolite biosynthesis.</text>
</comment>
<evidence type="ECO:0000256" key="3">
    <source>
        <dbReference type="ARBA" id="ARBA00010617"/>
    </source>
</evidence>
<dbReference type="PROSITE" id="PS00086">
    <property type="entry name" value="CYTOCHROME_P450"/>
    <property type="match status" value="1"/>
</dbReference>
<keyword evidence="6 10" id="KW-0560">Oxidoreductase</keyword>
<keyword evidence="11" id="KW-0732">Signal</keyword>
<keyword evidence="4 9" id="KW-0349">Heme</keyword>
<dbReference type="InterPro" id="IPR050364">
    <property type="entry name" value="Cytochrome_P450_fung"/>
</dbReference>
<evidence type="ECO:0000256" key="1">
    <source>
        <dbReference type="ARBA" id="ARBA00001971"/>
    </source>
</evidence>
<keyword evidence="7 9" id="KW-0408">Iron</keyword>
<evidence type="ECO:0000256" key="8">
    <source>
        <dbReference type="ARBA" id="ARBA00023033"/>
    </source>
</evidence>
<dbReference type="Proteomes" id="UP001222325">
    <property type="component" value="Unassembled WGS sequence"/>
</dbReference>
<dbReference type="EMBL" id="JARJCN010000088">
    <property type="protein sequence ID" value="KAJ7075856.1"/>
    <property type="molecule type" value="Genomic_DNA"/>
</dbReference>
<evidence type="ECO:0000256" key="5">
    <source>
        <dbReference type="ARBA" id="ARBA00022723"/>
    </source>
</evidence>
<dbReference type="Gene3D" id="1.10.630.10">
    <property type="entry name" value="Cytochrome P450"/>
    <property type="match status" value="1"/>
</dbReference>
<dbReference type="PRINTS" id="PR00385">
    <property type="entry name" value="P450"/>
</dbReference>
<dbReference type="GO" id="GO:0005506">
    <property type="term" value="F:iron ion binding"/>
    <property type="evidence" value="ECO:0007669"/>
    <property type="project" value="InterPro"/>
</dbReference>
<feature type="signal peptide" evidence="11">
    <location>
        <begin position="1"/>
        <end position="28"/>
    </location>
</feature>
<dbReference type="GO" id="GO:0020037">
    <property type="term" value="F:heme binding"/>
    <property type="evidence" value="ECO:0007669"/>
    <property type="project" value="InterPro"/>
</dbReference>
<dbReference type="InterPro" id="IPR001128">
    <property type="entry name" value="Cyt_P450"/>
</dbReference>
<dbReference type="CDD" id="cd11065">
    <property type="entry name" value="CYP64-like"/>
    <property type="match status" value="1"/>
</dbReference>
<protein>
    <submittedName>
        <fullName evidence="12">Cytochrome P450</fullName>
    </submittedName>
</protein>
<keyword evidence="13" id="KW-1185">Reference proteome</keyword>
<evidence type="ECO:0000313" key="13">
    <source>
        <dbReference type="Proteomes" id="UP001222325"/>
    </source>
</evidence>
<evidence type="ECO:0000256" key="6">
    <source>
        <dbReference type="ARBA" id="ARBA00023002"/>
    </source>
</evidence>
<evidence type="ECO:0000256" key="9">
    <source>
        <dbReference type="PIRSR" id="PIRSR602401-1"/>
    </source>
</evidence>
<dbReference type="Pfam" id="PF00067">
    <property type="entry name" value="p450"/>
    <property type="match status" value="1"/>
</dbReference>
<organism evidence="12 13">
    <name type="scientific">Mycena belliarum</name>
    <dbReference type="NCBI Taxonomy" id="1033014"/>
    <lineage>
        <taxon>Eukaryota</taxon>
        <taxon>Fungi</taxon>
        <taxon>Dikarya</taxon>
        <taxon>Basidiomycota</taxon>
        <taxon>Agaricomycotina</taxon>
        <taxon>Agaricomycetes</taxon>
        <taxon>Agaricomycetidae</taxon>
        <taxon>Agaricales</taxon>
        <taxon>Marasmiineae</taxon>
        <taxon>Mycenaceae</taxon>
        <taxon>Mycena</taxon>
    </lineage>
</organism>
<evidence type="ECO:0000256" key="2">
    <source>
        <dbReference type="ARBA" id="ARBA00005179"/>
    </source>
</evidence>
<name>A0AAD6XJV8_9AGAR</name>
<dbReference type="GO" id="GO:0016705">
    <property type="term" value="F:oxidoreductase activity, acting on paired donors, with incorporation or reduction of molecular oxygen"/>
    <property type="evidence" value="ECO:0007669"/>
    <property type="project" value="InterPro"/>
</dbReference>
<keyword evidence="8 10" id="KW-0503">Monooxygenase</keyword>
<comment type="similarity">
    <text evidence="3 10">Belongs to the cytochrome P450 family.</text>
</comment>
<sequence>MVEPLLASILVASVLIVILTLVWYPAQSGSPPNTFPGPPRLPLVGNLLQVPKKHPWKTFAEWKKTYGDIVFVKIFSRNLIILNSIEAATELFEKRSLIYSERPLRPMAQLCGFGKALLFLPYGETARRTRKLMHAEISQHSVSRHQHLQEREVQRYVQKLSVSSSDTIWEDTRRLAASVILMISHGYEVKGLNDPLVHLAEQVMGYVTLVITPNTFLVDSLPFLRYLPEWFPGAKFQKEARNCRRVLHRLMHEPYLMVQKEMEQGTALPSLVSQNIDGRIDKLEPDERELIMWTAGGLYAGGSHSTVASLMTFILCMVLHPEAQKKAQEELDHVVGHDRLPSFTDRPMLPYIDCVLQELLRWRPVTPLAAHSTLVDDTFQGSVIPAGSVVMANAWAFTHDEKLYSNPEIFDPDRFMSGNLPDPRDFVFGFGRRSCPGQFLFESLLWITISTTLSTLDILPALDNEGQTITPLPEFTSGGVSQPLPFPCRIIPRSAAANELIAYATASWA</sequence>
<reference evidence="12" key="1">
    <citation type="submission" date="2023-03" db="EMBL/GenBank/DDBJ databases">
        <title>Massive genome expansion in bonnet fungi (Mycena s.s.) driven by repeated elements and novel gene families across ecological guilds.</title>
        <authorList>
            <consortium name="Lawrence Berkeley National Laboratory"/>
            <person name="Harder C.B."/>
            <person name="Miyauchi S."/>
            <person name="Viragh M."/>
            <person name="Kuo A."/>
            <person name="Thoen E."/>
            <person name="Andreopoulos B."/>
            <person name="Lu D."/>
            <person name="Skrede I."/>
            <person name="Drula E."/>
            <person name="Henrissat B."/>
            <person name="Morin E."/>
            <person name="Kohler A."/>
            <person name="Barry K."/>
            <person name="LaButti K."/>
            <person name="Morin E."/>
            <person name="Salamov A."/>
            <person name="Lipzen A."/>
            <person name="Mereny Z."/>
            <person name="Hegedus B."/>
            <person name="Baldrian P."/>
            <person name="Stursova M."/>
            <person name="Weitz H."/>
            <person name="Taylor A."/>
            <person name="Grigoriev I.V."/>
            <person name="Nagy L.G."/>
            <person name="Martin F."/>
            <person name="Kauserud H."/>
        </authorList>
    </citation>
    <scope>NUCLEOTIDE SEQUENCE</scope>
    <source>
        <strain evidence="12">CBHHK173m</strain>
    </source>
</reference>
<dbReference type="InterPro" id="IPR002401">
    <property type="entry name" value="Cyt_P450_E_grp-I"/>
</dbReference>
<evidence type="ECO:0000256" key="7">
    <source>
        <dbReference type="ARBA" id="ARBA00023004"/>
    </source>
</evidence>
<feature type="chain" id="PRO_5041897122" evidence="11">
    <location>
        <begin position="29"/>
        <end position="509"/>
    </location>
</feature>
<keyword evidence="5 9" id="KW-0479">Metal-binding</keyword>
<proteinExistence type="inferred from homology"/>
<evidence type="ECO:0000256" key="10">
    <source>
        <dbReference type="RuleBase" id="RU000461"/>
    </source>
</evidence>
<comment type="cofactor">
    <cofactor evidence="1 9">
        <name>heme</name>
        <dbReference type="ChEBI" id="CHEBI:30413"/>
    </cofactor>
</comment>
<evidence type="ECO:0000256" key="11">
    <source>
        <dbReference type="SAM" id="SignalP"/>
    </source>
</evidence>
<dbReference type="SUPFAM" id="SSF48264">
    <property type="entry name" value="Cytochrome P450"/>
    <property type="match status" value="1"/>
</dbReference>
<dbReference type="InterPro" id="IPR017972">
    <property type="entry name" value="Cyt_P450_CS"/>
</dbReference>
<accession>A0AAD6XJV8</accession>
<dbReference type="AlphaFoldDB" id="A0AAD6XJV8"/>
<comment type="caution">
    <text evidence="12">The sequence shown here is derived from an EMBL/GenBank/DDBJ whole genome shotgun (WGS) entry which is preliminary data.</text>
</comment>
<dbReference type="PRINTS" id="PR00463">
    <property type="entry name" value="EP450I"/>
</dbReference>